<proteinExistence type="predicted"/>
<dbReference type="EMBL" id="JABMCB010000154">
    <property type="protein sequence ID" value="NUU74690.1"/>
    <property type="molecule type" value="Genomic_DNA"/>
</dbReference>
<gene>
    <name evidence="2" type="ORF">HP552_05470</name>
</gene>
<dbReference type="RefSeq" id="WP_175394578.1">
    <property type="nucleotide sequence ID" value="NZ_JABMCB010000154.1"/>
</dbReference>
<evidence type="ECO:0000256" key="1">
    <source>
        <dbReference type="SAM" id="MobiDB-lite"/>
    </source>
</evidence>
<feature type="compositionally biased region" description="Basic and acidic residues" evidence="1">
    <location>
        <begin position="385"/>
        <end position="401"/>
    </location>
</feature>
<feature type="region of interest" description="Disordered" evidence="1">
    <location>
        <begin position="97"/>
        <end position="121"/>
    </location>
</feature>
<feature type="region of interest" description="Disordered" evidence="1">
    <location>
        <begin position="342"/>
        <end position="405"/>
    </location>
</feature>
<name>A0A7Y6BV36_9BACL</name>
<feature type="compositionally biased region" description="Basic and acidic residues" evidence="1">
    <location>
        <begin position="350"/>
        <end position="362"/>
    </location>
</feature>
<evidence type="ECO:0000313" key="2">
    <source>
        <dbReference type="EMBL" id="NUU74690.1"/>
    </source>
</evidence>
<dbReference type="Proteomes" id="UP000526125">
    <property type="component" value="Unassembled WGS sequence"/>
</dbReference>
<comment type="caution">
    <text evidence="2">The sequence shown here is derived from an EMBL/GenBank/DDBJ whole genome shotgun (WGS) entry which is preliminary data.</text>
</comment>
<accession>A0A7Y6BV36</accession>
<sequence>MHVAVICKPTSYERISVAINGLNPSIKISSALTSWNSALDYVQKQKIDGLVIEESLPFFIQVSSLPLPSLVYSGTRDFRNAAKDWIQSLGLEIESTSRQTYHSQDAGNDDESKSEDSLQNIPTDKTGAKVAIVAKNTSLIELIESFGGIQVVAKSNKFNDVMDLEKLNNPEVIFLEEGVMPKDEPTLRDLKILQVVSHFQSSENTRLAMMLFERKNNKLYQRLVSKGYYHFLARNNVSSADIERLVKVPNTLQDVTEYQDSPQAMDPVGNQVNISQNEVVTKVEEKVEVSPDTDPENTDHPSEPSFLSSRPSVNPPKIEVAIKPAEIPHMDVEVKTPTVTHASPAEGVEEPSRPSEEQKPLEVGETPKGTKGTILKNPIFQIFRRSKDTSKQDGDVHESTTHAKGYSPFSYPMPHRIIFYSPKGGAGATSMILSLSEGAEDKALGVAEISYSYGQIAGKLGLHPSHTIADTPDGLEELALCKNKYLCAPWIYSSKKPFNDTLLRVWLVRAERAFVGKTILADLQSQSSPLLLMASHEWCTKSIWVVQNSDDHLGMADIQMSHLKRMGDEWKKIGLIIQGGGEGKIPWEDALGVPVIGKLGSSISNKDWKRQLQDHVAEHLGLRSIV</sequence>
<feature type="compositionally biased region" description="Polar residues" evidence="1">
    <location>
        <begin position="97"/>
        <end position="106"/>
    </location>
</feature>
<dbReference type="AlphaFoldDB" id="A0A7Y6BV36"/>
<reference evidence="2 3" key="1">
    <citation type="submission" date="2020-05" db="EMBL/GenBank/DDBJ databases">
        <title>Genome Sequencing of Type Strains.</title>
        <authorList>
            <person name="Lemaire J.F."/>
            <person name="Inderbitzin P."/>
            <person name="Gregorio O.A."/>
            <person name="Collins S.B."/>
            <person name="Wespe N."/>
            <person name="Knight-Connoni V."/>
        </authorList>
    </citation>
    <scope>NUCLEOTIDE SEQUENCE [LARGE SCALE GENOMIC DNA]</scope>
    <source>
        <strain evidence="2 3">LMG 21957</strain>
    </source>
</reference>
<feature type="region of interest" description="Disordered" evidence="1">
    <location>
        <begin position="287"/>
        <end position="315"/>
    </location>
</feature>
<organism evidence="2 3">
    <name type="scientific">Paenibacillus xylanilyticus</name>
    <dbReference type="NCBI Taxonomy" id="248903"/>
    <lineage>
        <taxon>Bacteria</taxon>
        <taxon>Bacillati</taxon>
        <taxon>Bacillota</taxon>
        <taxon>Bacilli</taxon>
        <taxon>Bacillales</taxon>
        <taxon>Paenibacillaceae</taxon>
        <taxon>Paenibacillus</taxon>
    </lineage>
</organism>
<keyword evidence="3" id="KW-1185">Reference proteome</keyword>
<evidence type="ECO:0000313" key="3">
    <source>
        <dbReference type="Proteomes" id="UP000526125"/>
    </source>
</evidence>
<protein>
    <submittedName>
        <fullName evidence="2">Uncharacterized protein</fullName>
    </submittedName>
</protein>